<gene>
    <name evidence="1" type="ORF">BM536_036405</name>
</gene>
<comment type="caution">
    <text evidence="1">The sequence shown here is derived from an EMBL/GenBank/DDBJ whole genome shotgun (WGS) entry which is preliminary data.</text>
</comment>
<proteinExistence type="predicted"/>
<protein>
    <recommendedName>
        <fullName evidence="3">DUF1877 domain-containing protein</fullName>
    </recommendedName>
</protein>
<dbReference type="SUPFAM" id="SSF111069">
    <property type="entry name" value="Hypothetical protein yfbM"/>
    <property type="match status" value="1"/>
</dbReference>
<evidence type="ECO:0008006" key="3">
    <source>
        <dbReference type="Google" id="ProtNLM"/>
    </source>
</evidence>
<evidence type="ECO:0000313" key="2">
    <source>
        <dbReference type="Proteomes" id="UP000184286"/>
    </source>
</evidence>
<dbReference type="Pfam" id="PF08974">
    <property type="entry name" value="DUF1877"/>
    <property type="match status" value="1"/>
</dbReference>
<dbReference type="InterPro" id="IPR035944">
    <property type="entry name" value="YfbM-like_sf"/>
</dbReference>
<evidence type="ECO:0000313" key="1">
    <source>
        <dbReference type="EMBL" id="OQD52095.1"/>
    </source>
</evidence>
<reference evidence="1 2" key="2">
    <citation type="submission" date="2017-02" db="EMBL/GenBank/DDBJ databases">
        <title>Draft genome sequence of Streptomyces phaeoluteigriseus type strain DSM41896.</title>
        <authorList>
            <person name="Salih T.S."/>
            <person name="Algora Gallardo L."/>
            <person name="Melo Santos T."/>
            <person name="Filgueira Martinez S."/>
            <person name="Herron P.R."/>
        </authorList>
    </citation>
    <scope>NUCLEOTIDE SEQUENCE [LARGE SCALE GENOMIC DNA]</scope>
    <source>
        <strain evidence="1 2">DSM 41896</strain>
    </source>
</reference>
<reference evidence="2" key="1">
    <citation type="submission" date="2016-11" db="EMBL/GenBank/DDBJ databases">
        <authorList>
            <person name="Schniete J.K."/>
            <person name="Salih T."/>
            <person name="Algora Gallardo L."/>
            <person name="Martinez Fernandez S."/>
            <person name="Herron P.R."/>
        </authorList>
    </citation>
    <scope>NUCLEOTIDE SEQUENCE [LARGE SCALE GENOMIC DNA]</scope>
    <source>
        <strain evidence="2">DSM 41896</strain>
    </source>
</reference>
<dbReference type="Proteomes" id="UP000184286">
    <property type="component" value="Unassembled WGS sequence"/>
</dbReference>
<organism evidence="1 2">
    <name type="scientific">Streptomyces phaeoluteigriseus</name>
    <dbReference type="NCBI Taxonomy" id="114686"/>
    <lineage>
        <taxon>Bacteria</taxon>
        <taxon>Bacillati</taxon>
        <taxon>Actinomycetota</taxon>
        <taxon>Actinomycetes</taxon>
        <taxon>Kitasatosporales</taxon>
        <taxon>Streptomycetaceae</taxon>
        <taxon>Streptomyces</taxon>
        <taxon>Streptomyces aurantiacus group</taxon>
    </lineage>
</organism>
<dbReference type="STRING" id="114686.BM536_036405"/>
<dbReference type="AlphaFoldDB" id="A0A1V6MI77"/>
<dbReference type="EMBL" id="MPOH02000022">
    <property type="protein sequence ID" value="OQD52095.1"/>
    <property type="molecule type" value="Genomic_DNA"/>
</dbReference>
<dbReference type="RefSeq" id="WP_073492588.1">
    <property type="nucleotide sequence ID" value="NZ_MPOH02000022.1"/>
</dbReference>
<accession>A0A1V6MI77</accession>
<dbReference type="InterPro" id="IPR015068">
    <property type="entry name" value="DUF1877"/>
</dbReference>
<dbReference type="Gene3D" id="3.40.1760.10">
    <property type="entry name" value="YfbM-like super family"/>
    <property type="match status" value="1"/>
</dbReference>
<sequence length="164" mass="18208">MSMNGEYLRVTPAELDRALTDPEWAWDLAAAIEDVQVSDPAPTGARHFTTHQTWHMLGFLLQRSDFPVDIVHGEETLAADHWGYGPPRYLPPDRVRLAAGALHRTTYDQLIQGVDPCELSKAEIYPGIWDSPASLEWAGDLFTPLTEFFGGAASTGDAMLLWID</sequence>
<name>A0A1V6MI77_9ACTN</name>